<dbReference type="InterPro" id="IPR007278">
    <property type="entry name" value="DUF397"/>
</dbReference>
<comment type="caution">
    <text evidence="2">The sequence shown here is derived from an EMBL/GenBank/DDBJ whole genome shotgun (WGS) entry which is preliminary data.</text>
</comment>
<dbReference type="Pfam" id="PF04149">
    <property type="entry name" value="DUF397"/>
    <property type="match status" value="1"/>
</dbReference>
<gene>
    <name evidence="2" type="ORF">G443_002244</name>
</gene>
<proteinExistence type="predicted"/>
<sequence length="62" mass="6783">MNPPHLLTARWRKSSHSANNGACVEIATGTDWAAIRDSKNPGGPALLLTHTQFRSFLAALRR</sequence>
<accession>A0ABT1JHJ4</accession>
<organism evidence="2 3">
    <name type="scientific">Actinoalloteichus caeruleus DSM 43889</name>
    <dbReference type="NCBI Taxonomy" id="1120930"/>
    <lineage>
        <taxon>Bacteria</taxon>
        <taxon>Bacillati</taxon>
        <taxon>Actinomycetota</taxon>
        <taxon>Actinomycetes</taxon>
        <taxon>Pseudonocardiales</taxon>
        <taxon>Pseudonocardiaceae</taxon>
        <taxon>Actinoalloteichus</taxon>
        <taxon>Actinoalloteichus cyanogriseus</taxon>
    </lineage>
</organism>
<evidence type="ECO:0000259" key="1">
    <source>
        <dbReference type="Pfam" id="PF04149"/>
    </source>
</evidence>
<feature type="domain" description="DUF397" evidence="1">
    <location>
        <begin position="9"/>
        <end position="61"/>
    </location>
</feature>
<name>A0ABT1JHJ4_ACTCY</name>
<reference evidence="2 3" key="1">
    <citation type="submission" date="2022-06" db="EMBL/GenBank/DDBJ databases">
        <title>Genomic Encyclopedia of Type Strains, Phase I: the one thousand microbial genomes (KMG-I) project.</title>
        <authorList>
            <person name="Kyrpides N."/>
        </authorList>
    </citation>
    <scope>NUCLEOTIDE SEQUENCE [LARGE SCALE GENOMIC DNA]</scope>
    <source>
        <strain evidence="2 3">DSM 43889</strain>
    </source>
</reference>
<evidence type="ECO:0000313" key="2">
    <source>
        <dbReference type="EMBL" id="MCP2331974.1"/>
    </source>
</evidence>
<evidence type="ECO:0000313" key="3">
    <source>
        <dbReference type="Proteomes" id="UP000791080"/>
    </source>
</evidence>
<keyword evidence="3" id="KW-1185">Reference proteome</keyword>
<dbReference type="EMBL" id="AUBJ02000001">
    <property type="protein sequence ID" value="MCP2331974.1"/>
    <property type="molecule type" value="Genomic_DNA"/>
</dbReference>
<dbReference type="RefSeq" id="WP_026417069.1">
    <property type="nucleotide sequence ID" value="NZ_AUBJ02000001.1"/>
</dbReference>
<protein>
    <recommendedName>
        <fullName evidence="1">DUF397 domain-containing protein</fullName>
    </recommendedName>
</protein>
<dbReference type="Proteomes" id="UP000791080">
    <property type="component" value="Unassembled WGS sequence"/>
</dbReference>